<keyword evidence="3" id="KW-1185">Reference proteome</keyword>
<dbReference type="EMBL" id="JBHUGI010000008">
    <property type="protein sequence ID" value="MFD1927437.1"/>
    <property type="molecule type" value="Genomic_DNA"/>
</dbReference>
<dbReference type="PANTHER" id="PTHR40072">
    <property type="entry name" value="MOLYBDOPTERIN-GUANINE DINUCLEOTIDE BIOSYNTHESIS ADAPTER PROTEIN-RELATED"/>
    <property type="match status" value="1"/>
</dbReference>
<organism evidence="2 3">
    <name type="scientific">Sporosarcina siberiensis</name>
    <dbReference type="NCBI Taxonomy" id="1365606"/>
    <lineage>
        <taxon>Bacteria</taxon>
        <taxon>Bacillati</taxon>
        <taxon>Bacillota</taxon>
        <taxon>Bacilli</taxon>
        <taxon>Bacillales</taxon>
        <taxon>Caryophanaceae</taxon>
        <taxon>Sporosarcina</taxon>
    </lineage>
</organism>
<protein>
    <submittedName>
        <fullName evidence="2">Molybdopterin-guanine dinucleotide biosynthesis protein B</fullName>
    </submittedName>
</protein>
<evidence type="ECO:0000259" key="1">
    <source>
        <dbReference type="Pfam" id="PF03205"/>
    </source>
</evidence>
<comment type="caution">
    <text evidence="2">The sequence shown here is derived from an EMBL/GenBank/DDBJ whole genome shotgun (WGS) entry which is preliminary data.</text>
</comment>
<dbReference type="InterPro" id="IPR027417">
    <property type="entry name" value="P-loop_NTPase"/>
</dbReference>
<dbReference type="PANTHER" id="PTHR40072:SF1">
    <property type="entry name" value="MOLYBDOPTERIN-GUANINE DINUCLEOTIDE BIOSYNTHESIS ADAPTER PROTEIN"/>
    <property type="match status" value="1"/>
</dbReference>
<gene>
    <name evidence="2" type="primary">mobB</name>
    <name evidence="2" type="ORF">ACFSFY_05080</name>
</gene>
<dbReference type="NCBIfam" id="TIGR00176">
    <property type="entry name" value="mobB"/>
    <property type="match status" value="1"/>
</dbReference>
<sequence>MKTLHVVGFKNSGKTTLILRWVQLLKANGYKVAVLKHHGHGGTPEMPDLSTDTMRFFAKGANTTIVAGGGILQLHMSIEPDFIGLKEIAKMDHPDILLIEGYKRETGKKVLLLRDETDWEELKNLTDIELVVRNMDNDQLDNWLMEWVEKEF</sequence>
<dbReference type="InterPro" id="IPR004435">
    <property type="entry name" value="MobB_dom"/>
</dbReference>
<dbReference type="InterPro" id="IPR052539">
    <property type="entry name" value="MGD_biosynthesis_adapter"/>
</dbReference>
<dbReference type="SUPFAM" id="SSF52540">
    <property type="entry name" value="P-loop containing nucleoside triphosphate hydrolases"/>
    <property type="match status" value="1"/>
</dbReference>
<dbReference type="Gene3D" id="3.40.50.300">
    <property type="entry name" value="P-loop containing nucleotide triphosphate hydrolases"/>
    <property type="match status" value="1"/>
</dbReference>
<accession>A0ABW4SD74</accession>
<proteinExistence type="predicted"/>
<dbReference type="RefSeq" id="WP_381536094.1">
    <property type="nucleotide sequence ID" value="NZ_JBHUGI010000008.1"/>
</dbReference>
<evidence type="ECO:0000313" key="2">
    <source>
        <dbReference type="EMBL" id="MFD1927437.1"/>
    </source>
</evidence>
<dbReference type="Proteomes" id="UP001597218">
    <property type="component" value="Unassembled WGS sequence"/>
</dbReference>
<reference evidence="3" key="1">
    <citation type="journal article" date="2019" name="Int. J. Syst. Evol. Microbiol.">
        <title>The Global Catalogue of Microorganisms (GCM) 10K type strain sequencing project: providing services to taxonomists for standard genome sequencing and annotation.</title>
        <authorList>
            <consortium name="The Broad Institute Genomics Platform"/>
            <consortium name="The Broad Institute Genome Sequencing Center for Infectious Disease"/>
            <person name="Wu L."/>
            <person name="Ma J."/>
        </authorList>
    </citation>
    <scope>NUCLEOTIDE SEQUENCE [LARGE SCALE GENOMIC DNA]</scope>
    <source>
        <strain evidence="3">CGMCC 4.7177</strain>
    </source>
</reference>
<evidence type="ECO:0000313" key="3">
    <source>
        <dbReference type="Proteomes" id="UP001597218"/>
    </source>
</evidence>
<name>A0ABW4SD74_9BACL</name>
<dbReference type="Pfam" id="PF03205">
    <property type="entry name" value="MobB"/>
    <property type="match status" value="1"/>
</dbReference>
<feature type="domain" description="Molybdopterin-guanine dinucleotide biosynthesis protein B (MobB)" evidence="1">
    <location>
        <begin position="4"/>
        <end position="128"/>
    </location>
</feature>